<keyword evidence="1" id="KW-0472">Membrane</keyword>
<evidence type="ECO:0000256" key="1">
    <source>
        <dbReference type="SAM" id="Phobius"/>
    </source>
</evidence>
<proteinExistence type="predicted"/>
<feature type="transmembrane region" description="Helical" evidence="1">
    <location>
        <begin position="86"/>
        <end position="105"/>
    </location>
</feature>
<name>A0A1G7FI58_9BACL</name>
<dbReference type="Proteomes" id="UP000198972">
    <property type="component" value="Unassembled WGS sequence"/>
</dbReference>
<sequence length="110" mass="12248">MMDDKLIPIEYFNKIIVDSMVFLAVFLVGSLILKHFKFNSDLFERAISALKATGYALLAAGAYFLTYENGGLVAAWPQSLSLSQCFLIFLGAFEAVSNFVAVFKFRNSDD</sequence>
<dbReference type="STRING" id="670482.SAMN04488542_1024"/>
<evidence type="ECO:0000313" key="2">
    <source>
        <dbReference type="EMBL" id="SDE75626.1"/>
    </source>
</evidence>
<reference evidence="2 3" key="1">
    <citation type="submission" date="2016-10" db="EMBL/GenBank/DDBJ databases">
        <authorList>
            <person name="de Groot N.N."/>
        </authorList>
    </citation>
    <scope>NUCLEOTIDE SEQUENCE [LARGE SCALE GENOMIC DNA]</scope>
    <source>
        <strain evidence="2 3">DSM 28129</strain>
    </source>
</reference>
<dbReference type="EMBL" id="FNBG01000002">
    <property type="protein sequence ID" value="SDE75626.1"/>
    <property type="molecule type" value="Genomic_DNA"/>
</dbReference>
<keyword evidence="1" id="KW-1133">Transmembrane helix</keyword>
<feature type="transmembrane region" description="Helical" evidence="1">
    <location>
        <begin position="12"/>
        <end position="33"/>
    </location>
</feature>
<accession>A0A1G7FI58</accession>
<organism evidence="2 3">
    <name type="scientific">Fontibacillus panacisegetis</name>
    <dbReference type="NCBI Taxonomy" id="670482"/>
    <lineage>
        <taxon>Bacteria</taxon>
        <taxon>Bacillati</taxon>
        <taxon>Bacillota</taxon>
        <taxon>Bacilli</taxon>
        <taxon>Bacillales</taxon>
        <taxon>Paenibacillaceae</taxon>
        <taxon>Fontibacillus</taxon>
    </lineage>
</organism>
<dbReference type="AlphaFoldDB" id="A0A1G7FI58"/>
<feature type="transmembrane region" description="Helical" evidence="1">
    <location>
        <begin position="45"/>
        <end position="66"/>
    </location>
</feature>
<gene>
    <name evidence="2" type="ORF">SAMN04488542_1024</name>
</gene>
<keyword evidence="1" id="KW-0812">Transmembrane</keyword>
<dbReference type="RefSeq" id="WP_139173091.1">
    <property type="nucleotide sequence ID" value="NZ_FNBG01000002.1"/>
</dbReference>
<keyword evidence="3" id="KW-1185">Reference proteome</keyword>
<evidence type="ECO:0000313" key="3">
    <source>
        <dbReference type="Proteomes" id="UP000198972"/>
    </source>
</evidence>
<protein>
    <submittedName>
        <fullName evidence="2">Uncharacterized protein</fullName>
    </submittedName>
</protein>
<dbReference type="OrthoDB" id="2680640at2"/>